<comment type="caution">
    <text evidence="9">The sequence shown here is derived from an EMBL/GenBank/DDBJ whole genome shotgun (WGS) entry which is preliminary data.</text>
</comment>
<dbReference type="InterPro" id="IPR036388">
    <property type="entry name" value="WH-like_DNA-bd_sf"/>
</dbReference>
<dbReference type="PANTHER" id="PTHR33202:SF8">
    <property type="entry name" value="PEROXIDE-RESPONSIVE REPRESSOR PERR"/>
    <property type="match status" value="1"/>
</dbReference>
<keyword evidence="3 7" id="KW-0862">Zinc</keyword>
<protein>
    <submittedName>
        <fullName evidence="9">Transcriptional repressor</fullName>
    </submittedName>
</protein>
<evidence type="ECO:0000256" key="2">
    <source>
        <dbReference type="ARBA" id="ARBA00022491"/>
    </source>
</evidence>
<feature type="binding site" evidence="7">
    <location>
        <position position="139"/>
    </location>
    <ligand>
        <name>Zn(2+)</name>
        <dbReference type="ChEBI" id="CHEBI:29105"/>
    </ligand>
</feature>
<evidence type="ECO:0000313" key="10">
    <source>
        <dbReference type="Proteomes" id="UP000605201"/>
    </source>
</evidence>
<feature type="binding site" evidence="7">
    <location>
        <position position="99"/>
    </location>
    <ligand>
        <name>Zn(2+)</name>
        <dbReference type="ChEBI" id="CHEBI:29105"/>
    </ligand>
</feature>
<dbReference type="Gene3D" id="1.10.10.10">
    <property type="entry name" value="Winged helix-like DNA-binding domain superfamily/Winged helix DNA-binding domain"/>
    <property type="match status" value="1"/>
</dbReference>
<evidence type="ECO:0000256" key="3">
    <source>
        <dbReference type="ARBA" id="ARBA00022833"/>
    </source>
</evidence>
<keyword evidence="8" id="KW-0408">Iron</keyword>
<dbReference type="Proteomes" id="UP000605201">
    <property type="component" value="Unassembled WGS sequence"/>
</dbReference>
<dbReference type="EMBL" id="JACNIG010000295">
    <property type="protein sequence ID" value="MBC8433393.1"/>
    <property type="molecule type" value="Genomic_DNA"/>
</dbReference>
<evidence type="ECO:0000256" key="4">
    <source>
        <dbReference type="ARBA" id="ARBA00023015"/>
    </source>
</evidence>
<dbReference type="GO" id="GO:0045892">
    <property type="term" value="P:negative regulation of DNA-templated transcription"/>
    <property type="evidence" value="ECO:0007669"/>
    <property type="project" value="TreeGrafter"/>
</dbReference>
<dbReference type="GO" id="GO:0008270">
    <property type="term" value="F:zinc ion binding"/>
    <property type="evidence" value="ECO:0007669"/>
    <property type="project" value="TreeGrafter"/>
</dbReference>
<sequence length="146" mass="16686">MADPKNRFDTIVKNLRENNHKLTPQRLAIVKILSRSKGHPNVEKIYEHLQDDFPTMSLATVYRNVLLLKSLGEVLELGFPDGSNRYDGNKPDPHPHVICVRCKKIIDPELATLKDMTEEVADETGFKILTHRLDFFGICRDCTNNS</sequence>
<comment type="cofactor">
    <cofactor evidence="7">
        <name>Zn(2+)</name>
        <dbReference type="ChEBI" id="CHEBI:29105"/>
    </cofactor>
    <text evidence="7">Binds 1 zinc ion per subunit.</text>
</comment>
<dbReference type="PANTHER" id="PTHR33202">
    <property type="entry name" value="ZINC UPTAKE REGULATION PROTEIN"/>
    <property type="match status" value="1"/>
</dbReference>
<dbReference type="SUPFAM" id="SSF46785">
    <property type="entry name" value="Winged helix' DNA-binding domain"/>
    <property type="match status" value="1"/>
</dbReference>
<dbReference type="InterPro" id="IPR036390">
    <property type="entry name" value="WH_DNA-bd_sf"/>
</dbReference>
<evidence type="ECO:0000313" key="9">
    <source>
        <dbReference type="EMBL" id="MBC8433393.1"/>
    </source>
</evidence>
<gene>
    <name evidence="9" type="ORF">H8D96_15900</name>
</gene>
<comment type="cofactor">
    <cofactor evidence="8">
        <name>Mn(2+)</name>
        <dbReference type="ChEBI" id="CHEBI:29035"/>
    </cofactor>
    <cofactor evidence="8">
        <name>Fe(2+)</name>
        <dbReference type="ChEBI" id="CHEBI:29033"/>
    </cofactor>
    <text evidence="8">Binds 1 Mn(2+) or Fe(2+) ion per subunit.</text>
</comment>
<dbReference type="AlphaFoldDB" id="A0A8J6NVM6"/>
<keyword evidence="4" id="KW-0805">Transcription regulation</keyword>
<dbReference type="Pfam" id="PF01475">
    <property type="entry name" value="FUR"/>
    <property type="match status" value="1"/>
</dbReference>
<dbReference type="Gene3D" id="3.30.1490.190">
    <property type="match status" value="1"/>
</dbReference>
<accession>A0A8J6NVM6</accession>
<keyword evidence="7" id="KW-0479">Metal-binding</keyword>
<dbReference type="CDD" id="cd07153">
    <property type="entry name" value="Fur_like"/>
    <property type="match status" value="1"/>
</dbReference>
<evidence type="ECO:0000256" key="7">
    <source>
        <dbReference type="PIRSR" id="PIRSR602481-1"/>
    </source>
</evidence>
<comment type="similarity">
    <text evidence="1">Belongs to the Fur family.</text>
</comment>
<organism evidence="9 10">
    <name type="scientific">Candidatus Desulfatibia vada</name>
    <dbReference type="NCBI Taxonomy" id="2841696"/>
    <lineage>
        <taxon>Bacteria</taxon>
        <taxon>Pseudomonadati</taxon>
        <taxon>Thermodesulfobacteriota</taxon>
        <taxon>Desulfobacteria</taxon>
        <taxon>Desulfobacterales</taxon>
        <taxon>Desulfobacterales incertae sedis</taxon>
        <taxon>Candidatus Desulfatibia</taxon>
    </lineage>
</organism>
<evidence type="ECO:0000256" key="8">
    <source>
        <dbReference type="PIRSR" id="PIRSR602481-2"/>
    </source>
</evidence>
<keyword evidence="6" id="KW-0804">Transcription</keyword>
<dbReference type="InterPro" id="IPR043135">
    <property type="entry name" value="Fur_C"/>
</dbReference>
<reference evidence="9 10" key="1">
    <citation type="submission" date="2020-08" db="EMBL/GenBank/DDBJ databases">
        <title>Bridging the membrane lipid divide: bacteria of the FCB group superphylum have the potential to synthesize archaeal ether lipids.</title>
        <authorList>
            <person name="Villanueva L."/>
            <person name="Von Meijenfeldt F.A.B."/>
            <person name="Westbye A.B."/>
            <person name="Yadav S."/>
            <person name="Hopmans E.C."/>
            <person name="Dutilh B.E."/>
            <person name="Sinninghe Damste J.S."/>
        </authorList>
    </citation>
    <scope>NUCLEOTIDE SEQUENCE [LARGE SCALE GENOMIC DNA]</scope>
    <source>
        <strain evidence="9">NIOZ-UU17</strain>
    </source>
</reference>
<evidence type="ECO:0000256" key="1">
    <source>
        <dbReference type="ARBA" id="ARBA00007957"/>
    </source>
</evidence>
<dbReference type="GO" id="GO:0000976">
    <property type="term" value="F:transcription cis-regulatory region binding"/>
    <property type="evidence" value="ECO:0007669"/>
    <property type="project" value="TreeGrafter"/>
</dbReference>
<dbReference type="InterPro" id="IPR002481">
    <property type="entry name" value="FUR"/>
</dbReference>
<dbReference type="GO" id="GO:0003700">
    <property type="term" value="F:DNA-binding transcription factor activity"/>
    <property type="evidence" value="ECO:0007669"/>
    <property type="project" value="InterPro"/>
</dbReference>
<proteinExistence type="inferred from homology"/>
<keyword evidence="5" id="KW-0238">DNA-binding</keyword>
<feature type="binding site" evidence="8">
    <location>
        <position position="131"/>
    </location>
    <ligand>
        <name>Fe cation</name>
        <dbReference type="ChEBI" id="CHEBI:24875"/>
    </ligand>
</feature>
<dbReference type="GO" id="GO:1900376">
    <property type="term" value="P:regulation of secondary metabolite biosynthetic process"/>
    <property type="evidence" value="ECO:0007669"/>
    <property type="project" value="TreeGrafter"/>
</dbReference>
<feature type="binding site" evidence="7">
    <location>
        <position position="102"/>
    </location>
    <ligand>
        <name>Zn(2+)</name>
        <dbReference type="ChEBI" id="CHEBI:29105"/>
    </ligand>
</feature>
<name>A0A8J6NVM6_9BACT</name>
<evidence type="ECO:0000256" key="5">
    <source>
        <dbReference type="ARBA" id="ARBA00023125"/>
    </source>
</evidence>
<feature type="binding site" evidence="7">
    <location>
        <position position="142"/>
    </location>
    <ligand>
        <name>Zn(2+)</name>
        <dbReference type="ChEBI" id="CHEBI:29105"/>
    </ligand>
</feature>
<evidence type="ECO:0000256" key="6">
    <source>
        <dbReference type="ARBA" id="ARBA00023163"/>
    </source>
</evidence>
<keyword evidence="2" id="KW-0678">Repressor</keyword>